<evidence type="ECO:0000313" key="3">
    <source>
        <dbReference type="Proteomes" id="UP000799767"/>
    </source>
</evidence>
<organism evidence="2 3">
    <name type="scientific">Neohortaea acidophila</name>
    <dbReference type="NCBI Taxonomy" id="245834"/>
    <lineage>
        <taxon>Eukaryota</taxon>
        <taxon>Fungi</taxon>
        <taxon>Dikarya</taxon>
        <taxon>Ascomycota</taxon>
        <taxon>Pezizomycotina</taxon>
        <taxon>Dothideomycetes</taxon>
        <taxon>Dothideomycetidae</taxon>
        <taxon>Mycosphaerellales</taxon>
        <taxon>Teratosphaeriaceae</taxon>
        <taxon>Neohortaea</taxon>
    </lineage>
</organism>
<name>A0A6A6Q0B6_9PEZI</name>
<feature type="chain" id="PRO_5025653223" evidence="1">
    <location>
        <begin position="18"/>
        <end position="274"/>
    </location>
</feature>
<dbReference type="GeneID" id="54473527"/>
<proteinExistence type="predicted"/>
<keyword evidence="3" id="KW-1185">Reference proteome</keyword>
<sequence>MRTAAFVWAALASAVFASPVELQPRAACTRTTHTTTTFTRAGAVATKTVTRTVQGGVSTTIIPAPSGFVPIQSAIPGAVYQGSGGSAPIKRAVLVEEDALLPRAAAPEPQKVGACQTSTSTFTTYLTKAPTTRTVTATTTAYASTTTVYAACASNNLADYYTPNSQSFSGGQPYKPSTFSSFGATSTAAQPSAYACCVAALLYGASYGDGTAAALFTYVPSNSACIVYYTVDTCPSLQAYSLEAFTITPPNPNYDPAVIGNLPCGLVDLVQSLE</sequence>
<keyword evidence="1" id="KW-0732">Signal</keyword>
<evidence type="ECO:0000256" key="1">
    <source>
        <dbReference type="SAM" id="SignalP"/>
    </source>
</evidence>
<reference evidence="2" key="1">
    <citation type="journal article" date="2020" name="Stud. Mycol.">
        <title>101 Dothideomycetes genomes: a test case for predicting lifestyles and emergence of pathogens.</title>
        <authorList>
            <person name="Haridas S."/>
            <person name="Albert R."/>
            <person name="Binder M."/>
            <person name="Bloem J."/>
            <person name="Labutti K."/>
            <person name="Salamov A."/>
            <person name="Andreopoulos B."/>
            <person name="Baker S."/>
            <person name="Barry K."/>
            <person name="Bills G."/>
            <person name="Bluhm B."/>
            <person name="Cannon C."/>
            <person name="Castanera R."/>
            <person name="Culley D."/>
            <person name="Daum C."/>
            <person name="Ezra D."/>
            <person name="Gonzalez J."/>
            <person name="Henrissat B."/>
            <person name="Kuo A."/>
            <person name="Liang C."/>
            <person name="Lipzen A."/>
            <person name="Lutzoni F."/>
            <person name="Magnuson J."/>
            <person name="Mondo S."/>
            <person name="Nolan M."/>
            <person name="Ohm R."/>
            <person name="Pangilinan J."/>
            <person name="Park H.-J."/>
            <person name="Ramirez L."/>
            <person name="Alfaro M."/>
            <person name="Sun H."/>
            <person name="Tritt A."/>
            <person name="Yoshinaga Y."/>
            <person name="Zwiers L.-H."/>
            <person name="Turgeon B."/>
            <person name="Goodwin S."/>
            <person name="Spatafora J."/>
            <person name="Crous P."/>
            <person name="Grigoriev I."/>
        </authorList>
    </citation>
    <scope>NUCLEOTIDE SEQUENCE</scope>
    <source>
        <strain evidence="2">CBS 113389</strain>
    </source>
</reference>
<protein>
    <submittedName>
        <fullName evidence="2">Uncharacterized protein</fullName>
    </submittedName>
</protein>
<dbReference type="Proteomes" id="UP000799767">
    <property type="component" value="Unassembled WGS sequence"/>
</dbReference>
<feature type="signal peptide" evidence="1">
    <location>
        <begin position="1"/>
        <end position="17"/>
    </location>
</feature>
<evidence type="ECO:0000313" key="2">
    <source>
        <dbReference type="EMBL" id="KAF2485918.1"/>
    </source>
</evidence>
<dbReference type="EMBL" id="MU001632">
    <property type="protein sequence ID" value="KAF2485918.1"/>
    <property type="molecule type" value="Genomic_DNA"/>
</dbReference>
<accession>A0A6A6Q0B6</accession>
<dbReference type="RefSeq" id="XP_033592487.1">
    <property type="nucleotide sequence ID" value="XM_033732525.1"/>
</dbReference>
<gene>
    <name evidence="2" type="ORF">BDY17DRAFT_290539</name>
</gene>
<dbReference type="AlphaFoldDB" id="A0A6A6Q0B6"/>